<organism evidence="2 3">
    <name type="scientific">Tegillarca granosa</name>
    <name type="common">Malaysian cockle</name>
    <name type="synonym">Anadara granosa</name>
    <dbReference type="NCBI Taxonomy" id="220873"/>
    <lineage>
        <taxon>Eukaryota</taxon>
        <taxon>Metazoa</taxon>
        <taxon>Spiralia</taxon>
        <taxon>Lophotrochozoa</taxon>
        <taxon>Mollusca</taxon>
        <taxon>Bivalvia</taxon>
        <taxon>Autobranchia</taxon>
        <taxon>Pteriomorphia</taxon>
        <taxon>Arcoida</taxon>
        <taxon>Arcoidea</taxon>
        <taxon>Arcidae</taxon>
        <taxon>Tegillarca</taxon>
    </lineage>
</organism>
<gene>
    <name evidence="2" type="ORF">KUTeg_017207</name>
</gene>
<protein>
    <submittedName>
        <fullName evidence="2">Uncharacterized protein</fullName>
    </submittedName>
</protein>
<evidence type="ECO:0000256" key="1">
    <source>
        <dbReference type="SAM" id="MobiDB-lite"/>
    </source>
</evidence>
<sequence length="76" mass="8674">MDETGLSPNHKPVKVLDKRGSKTVHSKTSNSKEMLTRTKKTQKPKPGGYFVITSDKAYQKKLAEAEEKKRKLEEKE</sequence>
<keyword evidence="3" id="KW-1185">Reference proteome</keyword>
<reference evidence="2 3" key="1">
    <citation type="submission" date="2022-12" db="EMBL/GenBank/DDBJ databases">
        <title>Chromosome-level genome of Tegillarca granosa.</title>
        <authorList>
            <person name="Kim J."/>
        </authorList>
    </citation>
    <scope>NUCLEOTIDE SEQUENCE [LARGE SCALE GENOMIC DNA]</scope>
    <source>
        <strain evidence="2">Teg-2019</strain>
        <tissue evidence="2">Adductor muscle</tissue>
    </source>
</reference>
<comment type="caution">
    <text evidence="2">The sequence shown here is derived from an EMBL/GenBank/DDBJ whole genome shotgun (WGS) entry which is preliminary data.</text>
</comment>
<accession>A0ABQ9EJ18</accession>
<feature type="region of interest" description="Disordered" evidence="1">
    <location>
        <begin position="1"/>
        <end position="50"/>
    </location>
</feature>
<evidence type="ECO:0000313" key="3">
    <source>
        <dbReference type="Proteomes" id="UP001217089"/>
    </source>
</evidence>
<dbReference type="EMBL" id="JARBDR010000815">
    <property type="protein sequence ID" value="KAJ8305241.1"/>
    <property type="molecule type" value="Genomic_DNA"/>
</dbReference>
<name>A0ABQ9EJ18_TEGGR</name>
<dbReference type="Proteomes" id="UP001217089">
    <property type="component" value="Unassembled WGS sequence"/>
</dbReference>
<proteinExistence type="predicted"/>
<evidence type="ECO:0000313" key="2">
    <source>
        <dbReference type="EMBL" id="KAJ8305241.1"/>
    </source>
</evidence>